<evidence type="ECO:0000256" key="1">
    <source>
        <dbReference type="SAM" id="MobiDB-lite"/>
    </source>
</evidence>
<proteinExistence type="predicted"/>
<feature type="compositionally biased region" description="Polar residues" evidence="1">
    <location>
        <begin position="225"/>
        <end position="234"/>
    </location>
</feature>
<comment type="caution">
    <text evidence="2">The sequence shown here is derived from an EMBL/GenBank/DDBJ whole genome shotgun (WGS) entry which is preliminary data.</text>
</comment>
<feature type="compositionally biased region" description="Basic and acidic residues" evidence="1">
    <location>
        <begin position="255"/>
        <end position="267"/>
    </location>
</feature>
<reference key="1">
    <citation type="journal article" date="2014" name="PLoS Genet.">
        <title>Signature Gene Expression Reveals Novel Clues to the Molecular Mechanisms of Dimorphic Transition in Penicillium marneffei.</title>
        <authorList>
            <person name="Yang E."/>
            <person name="Wang G."/>
            <person name="Cai J."/>
            <person name="Woo P.C."/>
            <person name="Lau S.K."/>
            <person name="Yuen K.-Y."/>
            <person name="Chow W.-N."/>
            <person name="Lin X."/>
        </authorList>
    </citation>
    <scope>NUCLEOTIDE SEQUENCE [LARGE SCALE GENOMIC DNA]</scope>
    <source>
        <strain>PM1</strain>
    </source>
</reference>
<dbReference type="HOGENOM" id="CLU_041035_0_0_1"/>
<protein>
    <submittedName>
        <fullName evidence="2">Uncharacterized protein</fullName>
    </submittedName>
</protein>
<reference evidence="2" key="2">
    <citation type="journal article" date="2014" name="PLoS Genet.">
        <title>Signature gene expression reveals novel clues to the molecular mechanisms of dimorphic transition in Penicillium marneffei.</title>
        <authorList>
            <person name="Yang E."/>
            <person name="Wang G."/>
            <person name="Cai J."/>
            <person name="Woo P.C."/>
            <person name="Lau S.K."/>
            <person name="Yuen K.-Y."/>
            <person name="Chow W.-N."/>
            <person name="Lin X."/>
        </authorList>
    </citation>
    <scope>NUCLEOTIDE SEQUENCE</scope>
    <source>
        <strain evidence="2">PM1</strain>
    </source>
</reference>
<accession>A0A093V1P4</accession>
<sequence>MPPSDRSAARQLVQSIANDHGYRDEGVYSQMTPDVRRRVEEALMKKDKMIGSSVITYVITALGNDDSSKRLISSDRDIAWKAHGLLRIAVHFRSPQVRNGERPFYDELKKIKVYETGSITSQLHLSQDEKIIIVELGRSDIHLQDHEDGLRIYVPRDEDLQYQCFLDRFHEALLEWIMTDPSTGICEDFNDKAIHAMQSVIHAQPKYVSTTLTRSGIVSIETPDESTSVQSNDTRLIPLGPDEEHQLDGSLGDSDWERDTLVQDSTRHTVPPPQRVDTSDVDDSEDSGFLFAKAAHRSASPMVNPIISTPRQTAASVHISLSPEHEDPVEADSEYLRILHSAVTHARRATFPSRGTFDMTALAASLRTEVDTDNPENISASAHQKRPSETRRLAQQENYSYSNGDSGNEQLNYVYVIFRVFNMGKESIDMKVYVNPEALRTRNELQFTGETWSIVPAPS</sequence>
<dbReference type="EMBL" id="JPOX01000020">
    <property type="protein sequence ID" value="KFX46090.1"/>
    <property type="molecule type" value="Genomic_DNA"/>
</dbReference>
<name>A0A093V1P4_TALMA</name>
<dbReference type="AlphaFoldDB" id="A0A093V1P4"/>
<organism evidence="2">
    <name type="scientific">Talaromyces marneffei PM1</name>
    <dbReference type="NCBI Taxonomy" id="1077442"/>
    <lineage>
        <taxon>Eukaryota</taxon>
        <taxon>Fungi</taxon>
        <taxon>Dikarya</taxon>
        <taxon>Ascomycota</taxon>
        <taxon>Pezizomycotina</taxon>
        <taxon>Eurotiomycetes</taxon>
        <taxon>Eurotiomycetidae</taxon>
        <taxon>Eurotiales</taxon>
        <taxon>Trichocomaceae</taxon>
        <taxon>Talaromyces</taxon>
        <taxon>Talaromyces sect. Talaromyces</taxon>
    </lineage>
</organism>
<gene>
    <name evidence="2" type="ORF">GQ26_0200750</name>
</gene>
<evidence type="ECO:0000313" key="2">
    <source>
        <dbReference type="EMBL" id="KFX46090.1"/>
    </source>
</evidence>
<feature type="region of interest" description="Disordered" evidence="1">
    <location>
        <begin position="221"/>
        <end position="284"/>
    </location>
</feature>
<feature type="region of interest" description="Disordered" evidence="1">
    <location>
        <begin position="370"/>
        <end position="392"/>
    </location>
</feature>